<gene>
    <name evidence="10" type="ORF">SAMN04487936_11826</name>
</gene>
<evidence type="ECO:0000256" key="6">
    <source>
        <dbReference type="ARBA" id="ARBA00022670"/>
    </source>
</evidence>
<organism evidence="10 11">
    <name type="scientific">Halobacillus dabanensis</name>
    <dbReference type="NCBI Taxonomy" id="240302"/>
    <lineage>
        <taxon>Bacteria</taxon>
        <taxon>Bacillati</taxon>
        <taxon>Bacillota</taxon>
        <taxon>Bacilli</taxon>
        <taxon>Bacillales</taxon>
        <taxon>Bacillaceae</taxon>
        <taxon>Halobacillus</taxon>
    </lineage>
</organism>
<dbReference type="EMBL" id="FOSB01000018">
    <property type="protein sequence ID" value="SFK56623.1"/>
    <property type="molecule type" value="Genomic_DNA"/>
</dbReference>
<dbReference type="GO" id="GO:0046872">
    <property type="term" value="F:metal ion binding"/>
    <property type="evidence" value="ECO:0007669"/>
    <property type="project" value="UniProtKB-KW"/>
</dbReference>
<dbReference type="InterPro" id="IPR035097">
    <property type="entry name" value="M29_N-terminal"/>
</dbReference>
<dbReference type="GO" id="GO:0004177">
    <property type="term" value="F:aminopeptidase activity"/>
    <property type="evidence" value="ECO:0007669"/>
    <property type="project" value="UniProtKB-KW"/>
</dbReference>
<keyword evidence="6 10" id="KW-0645">Protease</keyword>
<dbReference type="Pfam" id="PF02073">
    <property type="entry name" value="Peptidase_M29"/>
    <property type="match status" value="1"/>
</dbReference>
<dbReference type="InterPro" id="IPR000787">
    <property type="entry name" value="Peptidase_M29"/>
</dbReference>
<keyword evidence="8" id="KW-0378">Hydrolase</keyword>
<evidence type="ECO:0000313" key="11">
    <source>
        <dbReference type="Proteomes" id="UP000183557"/>
    </source>
</evidence>
<evidence type="ECO:0000256" key="5">
    <source>
        <dbReference type="ARBA" id="ARBA00022438"/>
    </source>
</evidence>
<evidence type="ECO:0000256" key="4">
    <source>
        <dbReference type="ARBA" id="ARBA00008236"/>
    </source>
</evidence>
<keyword evidence="9 10" id="KW-0482">Metalloprotease</keyword>
<evidence type="ECO:0000256" key="2">
    <source>
        <dbReference type="ARBA" id="ARBA00001946"/>
    </source>
</evidence>
<dbReference type="Gene3D" id="3.40.1830.10">
    <property type="entry name" value="Thermophilic metalloprotease (M29)"/>
    <property type="match status" value="1"/>
</dbReference>
<name>A0A1I4AK30_HALDA</name>
<dbReference type="PANTHER" id="PTHR34448:SF3">
    <property type="entry name" value="AMINOPEPTIDASE AMPS"/>
    <property type="match status" value="1"/>
</dbReference>
<dbReference type="GO" id="GO:0008237">
    <property type="term" value="F:metallopeptidase activity"/>
    <property type="evidence" value="ECO:0007669"/>
    <property type="project" value="UniProtKB-KW"/>
</dbReference>
<comment type="cofactor">
    <cofactor evidence="3">
        <name>Zn(2+)</name>
        <dbReference type="ChEBI" id="CHEBI:29105"/>
    </cofactor>
</comment>
<evidence type="ECO:0000256" key="8">
    <source>
        <dbReference type="ARBA" id="ARBA00022801"/>
    </source>
</evidence>
<sequence length="89" mass="9833">MMNKLQKQLEKYADLALNKGVNLQRGQGLIINAPIEAAELVRAISAKAYGKGAKNVHLEWNDEHSQLYENEKCTTGSAGKFPEMESGRS</sequence>
<proteinExistence type="inferred from homology"/>
<protein>
    <submittedName>
        <fullName evidence="10">Thermophilic metalloprotease (M29)</fullName>
    </submittedName>
</protein>
<dbReference type="PANTHER" id="PTHR34448">
    <property type="entry name" value="AMINOPEPTIDASE"/>
    <property type="match status" value="1"/>
</dbReference>
<reference evidence="11" key="1">
    <citation type="submission" date="2016-10" db="EMBL/GenBank/DDBJ databases">
        <authorList>
            <person name="Varghese N."/>
            <person name="Submissions S."/>
        </authorList>
    </citation>
    <scope>NUCLEOTIDE SEQUENCE [LARGE SCALE GENOMIC DNA]</scope>
    <source>
        <strain evidence="11">CGMCC 1.3704</strain>
    </source>
</reference>
<comment type="cofactor">
    <cofactor evidence="2">
        <name>Mg(2+)</name>
        <dbReference type="ChEBI" id="CHEBI:18420"/>
    </cofactor>
</comment>
<keyword evidence="5" id="KW-0031">Aminopeptidase</keyword>
<dbReference type="Proteomes" id="UP000183557">
    <property type="component" value="Unassembled WGS sequence"/>
</dbReference>
<accession>A0A1I4AK30</accession>
<dbReference type="InterPro" id="IPR052170">
    <property type="entry name" value="M29_Exopeptidase"/>
</dbReference>
<dbReference type="AlphaFoldDB" id="A0A1I4AK30"/>
<evidence type="ECO:0000256" key="7">
    <source>
        <dbReference type="ARBA" id="ARBA00022723"/>
    </source>
</evidence>
<dbReference type="GO" id="GO:0006508">
    <property type="term" value="P:proteolysis"/>
    <property type="evidence" value="ECO:0007669"/>
    <property type="project" value="UniProtKB-KW"/>
</dbReference>
<evidence type="ECO:0000256" key="3">
    <source>
        <dbReference type="ARBA" id="ARBA00001947"/>
    </source>
</evidence>
<comment type="similarity">
    <text evidence="4">Belongs to the peptidase M29 family.</text>
</comment>
<dbReference type="SUPFAM" id="SSF144052">
    <property type="entry name" value="Thermophilic metalloprotease-like"/>
    <property type="match status" value="1"/>
</dbReference>
<evidence type="ECO:0000256" key="9">
    <source>
        <dbReference type="ARBA" id="ARBA00023049"/>
    </source>
</evidence>
<keyword evidence="7" id="KW-0479">Metal-binding</keyword>
<evidence type="ECO:0000313" key="10">
    <source>
        <dbReference type="EMBL" id="SFK56623.1"/>
    </source>
</evidence>
<evidence type="ECO:0000256" key="1">
    <source>
        <dbReference type="ARBA" id="ARBA00001941"/>
    </source>
</evidence>
<keyword evidence="11" id="KW-1185">Reference proteome</keyword>
<comment type="cofactor">
    <cofactor evidence="1">
        <name>Co(2+)</name>
        <dbReference type="ChEBI" id="CHEBI:48828"/>
    </cofactor>
</comment>